<dbReference type="AlphaFoldDB" id="A0AAQ3LGX9"/>
<dbReference type="GO" id="GO:0003676">
    <property type="term" value="F:nucleic acid binding"/>
    <property type="evidence" value="ECO:0007669"/>
    <property type="project" value="InterPro"/>
</dbReference>
<dbReference type="InterPro" id="IPR012337">
    <property type="entry name" value="RNaseH-like_sf"/>
</dbReference>
<dbReference type="EC" id="3.1.-.-" evidence="6"/>
<dbReference type="SMART" id="SM00479">
    <property type="entry name" value="EXOIII"/>
    <property type="match status" value="1"/>
</dbReference>
<dbReference type="GO" id="GO:0000175">
    <property type="term" value="F:3'-5'-RNA exonuclease activity"/>
    <property type="evidence" value="ECO:0007669"/>
    <property type="project" value="InterPro"/>
</dbReference>
<dbReference type="InterPro" id="IPR013520">
    <property type="entry name" value="Ribonucl_H"/>
</dbReference>
<dbReference type="InterPro" id="IPR022894">
    <property type="entry name" value="Oligoribonuclease"/>
</dbReference>
<keyword evidence="7" id="KW-1185">Reference proteome</keyword>
<keyword evidence="2" id="KW-0540">Nuclease</keyword>
<organism evidence="6 7">
    <name type="scientific">Rubellicoccus peritrichatus</name>
    <dbReference type="NCBI Taxonomy" id="3080537"/>
    <lineage>
        <taxon>Bacteria</taxon>
        <taxon>Pseudomonadati</taxon>
        <taxon>Verrucomicrobiota</taxon>
        <taxon>Opitutia</taxon>
        <taxon>Puniceicoccales</taxon>
        <taxon>Cerasicoccaceae</taxon>
        <taxon>Rubellicoccus</taxon>
    </lineage>
</organism>
<proteinExistence type="inferred from homology"/>
<comment type="similarity">
    <text evidence="1">Belongs to the oligoribonuclease family.</text>
</comment>
<dbReference type="Proteomes" id="UP001304300">
    <property type="component" value="Chromosome"/>
</dbReference>
<dbReference type="KEGG" id="puo:RZN69_11295"/>
<keyword evidence="3 6" id="KW-0378">Hydrolase</keyword>
<dbReference type="EMBL" id="CP136920">
    <property type="protein sequence ID" value="WOO43675.1"/>
    <property type="molecule type" value="Genomic_DNA"/>
</dbReference>
<evidence type="ECO:0000256" key="3">
    <source>
        <dbReference type="ARBA" id="ARBA00022801"/>
    </source>
</evidence>
<gene>
    <name evidence="6" type="primary">orn</name>
    <name evidence="6" type="ORF">RZN69_11295</name>
</gene>
<keyword evidence="4" id="KW-0269">Exonuclease</keyword>
<accession>A0AAQ3LGX9</accession>
<evidence type="ECO:0000256" key="1">
    <source>
        <dbReference type="ARBA" id="ARBA00009921"/>
    </source>
</evidence>
<dbReference type="Pfam" id="PF00929">
    <property type="entry name" value="RNase_T"/>
    <property type="match status" value="1"/>
</dbReference>
<dbReference type="CDD" id="cd06135">
    <property type="entry name" value="Orn"/>
    <property type="match status" value="1"/>
</dbReference>
<evidence type="ECO:0000259" key="5">
    <source>
        <dbReference type="SMART" id="SM00479"/>
    </source>
</evidence>
<dbReference type="InterPro" id="IPR036397">
    <property type="entry name" value="RNaseH_sf"/>
</dbReference>
<feature type="domain" description="Exonuclease" evidence="5">
    <location>
        <begin position="10"/>
        <end position="178"/>
    </location>
</feature>
<dbReference type="RefSeq" id="WP_317836264.1">
    <property type="nucleotide sequence ID" value="NZ_CP136920.1"/>
</dbReference>
<dbReference type="SUPFAM" id="SSF53098">
    <property type="entry name" value="Ribonuclease H-like"/>
    <property type="match status" value="1"/>
</dbReference>
<dbReference type="GO" id="GO:0006259">
    <property type="term" value="P:DNA metabolic process"/>
    <property type="evidence" value="ECO:0007669"/>
    <property type="project" value="UniProtKB-ARBA"/>
</dbReference>
<sequence length="178" mass="20763">MPPNETKQPYFLWLDLEMTGLEATTDRILEAAVIVSNHDWEEVFLWESAVVQPKEVLAGMNEWCQTHHKESGLLDRIPTGITEAELDEKLADIVSNHWGEVPAILCGNSIHQDRKFVDQWLPQFASKLHYRMLDVSSFKVAFQELYDLRFEKKNAHRALDDIRESITEFRFYLERVAS</sequence>
<reference evidence="6 7" key="1">
    <citation type="submission" date="2023-10" db="EMBL/GenBank/DDBJ databases">
        <title>Rubellicoccus peritrichatus gen. nov., sp. nov., isolated from an algae of coral reef tank.</title>
        <authorList>
            <person name="Luo J."/>
        </authorList>
    </citation>
    <scope>NUCLEOTIDE SEQUENCE [LARGE SCALE GENOMIC DNA]</scope>
    <source>
        <strain evidence="6 7">CR14</strain>
    </source>
</reference>
<evidence type="ECO:0000256" key="4">
    <source>
        <dbReference type="ARBA" id="ARBA00022839"/>
    </source>
</evidence>
<evidence type="ECO:0000256" key="2">
    <source>
        <dbReference type="ARBA" id="ARBA00022722"/>
    </source>
</evidence>
<name>A0AAQ3LGX9_9BACT</name>
<evidence type="ECO:0000313" key="7">
    <source>
        <dbReference type="Proteomes" id="UP001304300"/>
    </source>
</evidence>
<dbReference type="NCBIfam" id="NF003765">
    <property type="entry name" value="PRK05359.1"/>
    <property type="match status" value="1"/>
</dbReference>
<dbReference type="Gene3D" id="3.30.420.10">
    <property type="entry name" value="Ribonuclease H-like superfamily/Ribonuclease H"/>
    <property type="match status" value="1"/>
</dbReference>
<evidence type="ECO:0000313" key="6">
    <source>
        <dbReference type="EMBL" id="WOO43675.1"/>
    </source>
</evidence>
<protein>
    <submittedName>
        <fullName evidence="6">Oligoribonuclease</fullName>
        <ecNumber evidence="6">3.1.-.-</ecNumber>
    </submittedName>
</protein>
<dbReference type="PANTHER" id="PTHR11046:SF0">
    <property type="entry name" value="OLIGORIBONUCLEASE, MITOCHONDRIAL"/>
    <property type="match status" value="1"/>
</dbReference>
<dbReference type="PANTHER" id="PTHR11046">
    <property type="entry name" value="OLIGORIBONUCLEASE, MITOCHONDRIAL"/>
    <property type="match status" value="1"/>
</dbReference>